<evidence type="ECO:0000256" key="13">
    <source>
        <dbReference type="SAM" id="Phobius"/>
    </source>
</evidence>
<keyword evidence="9 13" id="KW-0472">Membrane</keyword>
<feature type="compositionally biased region" description="Basic and acidic residues" evidence="12">
    <location>
        <begin position="1081"/>
        <end position="1103"/>
    </location>
</feature>
<comment type="subcellular location">
    <subcellularLocation>
        <location evidence="1">Membrane</location>
        <topology evidence="1">Multi-pass membrane protein</topology>
    </subcellularLocation>
</comment>
<feature type="region of interest" description="Disordered" evidence="12">
    <location>
        <begin position="44"/>
        <end position="95"/>
    </location>
</feature>
<reference evidence="17" key="1">
    <citation type="submission" date="2016-05" db="EMBL/GenBank/DDBJ databases">
        <authorList>
            <person name="Naeem Raeece"/>
        </authorList>
    </citation>
    <scope>NUCLEOTIDE SEQUENCE [LARGE SCALE GENOMIC DNA]</scope>
</reference>
<feature type="compositionally biased region" description="Gly residues" evidence="12">
    <location>
        <begin position="1033"/>
        <end position="1043"/>
    </location>
</feature>
<keyword evidence="3" id="KW-0633">Potassium transport</keyword>
<keyword evidence="6" id="KW-0630">Potassium</keyword>
<name>A0A1A8ZZJ7_PLAOA</name>
<evidence type="ECO:0000256" key="7">
    <source>
        <dbReference type="ARBA" id="ARBA00022989"/>
    </source>
</evidence>
<feature type="transmembrane region" description="Helical" evidence="13">
    <location>
        <begin position="179"/>
        <end position="202"/>
    </location>
</feature>
<evidence type="ECO:0000256" key="9">
    <source>
        <dbReference type="ARBA" id="ARBA00023136"/>
    </source>
</evidence>
<feature type="compositionally biased region" description="Polar residues" evidence="12">
    <location>
        <begin position="1269"/>
        <end position="1278"/>
    </location>
</feature>
<evidence type="ECO:0000256" key="1">
    <source>
        <dbReference type="ARBA" id="ARBA00004141"/>
    </source>
</evidence>
<feature type="compositionally biased region" description="Gly residues" evidence="12">
    <location>
        <begin position="1057"/>
        <end position="1071"/>
    </location>
</feature>
<evidence type="ECO:0000259" key="14">
    <source>
        <dbReference type="Pfam" id="PF07885"/>
    </source>
</evidence>
<feature type="transmembrane region" description="Helical" evidence="13">
    <location>
        <begin position="151"/>
        <end position="173"/>
    </location>
</feature>
<dbReference type="GO" id="GO:0016020">
    <property type="term" value="C:membrane"/>
    <property type="evidence" value="ECO:0007669"/>
    <property type="project" value="UniProtKB-SubCell"/>
</dbReference>
<evidence type="ECO:0000256" key="12">
    <source>
        <dbReference type="SAM" id="MobiDB-lite"/>
    </source>
</evidence>
<accession>A0A1A8ZZJ7</accession>
<evidence type="ECO:0000256" key="4">
    <source>
        <dbReference type="ARBA" id="ARBA00022692"/>
    </source>
</evidence>
<dbReference type="PANTHER" id="PTHR10027">
    <property type="entry name" value="CALCIUM-ACTIVATED POTASSIUM CHANNEL ALPHA CHAIN"/>
    <property type="match status" value="1"/>
</dbReference>
<protein>
    <submittedName>
        <fullName evidence="16">Potassium channel, putative</fullName>
    </submittedName>
</protein>
<dbReference type="PANTHER" id="PTHR10027:SF10">
    <property type="entry name" value="SLOWPOKE 2, ISOFORM D"/>
    <property type="match status" value="1"/>
</dbReference>
<feature type="region of interest" description="Disordered" evidence="12">
    <location>
        <begin position="968"/>
        <end position="1103"/>
    </location>
</feature>
<feature type="compositionally biased region" description="Basic and acidic residues" evidence="12">
    <location>
        <begin position="1000"/>
        <end position="1015"/>
    </location>
</feature>
<dbReference type="SUPFAM" id="SSF81324">
    <property type="entry name" value="Voltage-gated potassium channels"/>
    <property type="match status" value="1"/>
</dbReference>
<evidence type="ECO:0000256" key="6">
    <source>
        <dbReference type="ARBA" id="ARBA00022958"/>
    </source>
</evidence>
<dbReference type="InterPro" id="IPR013099">
    <property type="entry name" value="K_chnl_dom"/>
</dbReference>
<dbReference type="GO" id="GO:0005267">
    <property type="term" value="F:potassium channel activity"/>
    <property type="evidence" value="ECO:0007669"/>
    <property type="project" value="UniProtKB-KW"/>
</dbReference>
<evidence type="ECO:0000259" key="15">
    <source>
        <dbReference type="Pfam" id="PF22614"/>
    </source>
</evidence>
<dbReference type="InterPro" id="IPR003148">
    <property type="entry name" value="RCK_N"/>
</dbReference>
<feature type="domain" description="Potassium channel" evidence="14">
    <location>
        <begin position="558"/>
        <end position="624"/>
    </location>
</feature>
<feature type="compositionally biased region" description="Basic and acidic residues" evidence="12">
    <location>
        <begin position="75"/>
        <end position="95"/>
    </location>
</feature>
<feature type="compositionally biased region" description="Low complexity" evidence="12">
    <location>
        <begin position="1016"/>
        <end position="1032"/>
    </location>
</feature>
<dbReference type="Pfam" id="PF22614">
    <property type="entry name" value="Slo-like_RCK"/>
    <property type="match status" value="1"/>
</dbReference>
<evidence type="ECO:0000313" key="17">
    <source>
        <dbReference type="Proteomes" id="UP000078550"/>
    </source>
</evidence>
<keyword evidence="2" id="KW-0813">Transport</keyword>
<evidence type="ECO:0000313" key="16">
    <source>
        <dbReference type="EMBL" id="SBT49586.1"/>
    </source>
</evidence>
<dbReference type="Pfam" id="PF07885">
    <property type="entry name" value="Ion_trans_2"/>
    <property type="match status" value="1"/>
</dbReference>
<feature type="compositionally biased region" description="Basic and acidic residues" evidence="12">
    <location>
        <begin position="50"/>
        <end position="62"/>
    </location>
</feature>
<feature type="compositionally biased region" description="Basic residues" evidence="12">
    <location>
        <begin position="1044"/>
        <end position="1053"/>
    </location>
</feature>
<feature type="compositionally biased region" description="Low complexity" evidence="12">
    <location>
        <begin position="1309"/>
        <end position="1327"/>
    </location>
</feature>
<dbReference type="Gene3D" id="1.10.287.70">
    <property type="match status" value="1"/>
</dbReference>
<keyword evidence="8" id="KW-0406">Ion transport</keyword>
<evidence type="ECO:0000256" key="2">
    <source>
        <dbReference type="ARBA" id="ARBA00022448"/>
    </source>
</evidence>
<feature type="region of interest" description="Disordered" evidence="12">
    <location>
        <begin position="1"/>
        <end position="30"/>
    </location>
</feature>
<dbReference type="EMBL" id="FLRE01000195">
    <property type="protein sequence ID" value="SBT49586.1"/>
    <property type="molecule type" value="Genomic_DNA"/>
</dbReference>
<organism evidence="16 17">
    <name type="scientific">Plasmodium ovale wallikeri</name>
    <dbReference type="NCBI Taxonomy" id="864142"/>
    <lineage>
        <taxon>Eukaryota</taxon>
        <taxon>Sar</taxon>
        <taxon>Alveolata</taxon>
        <taxon>Apicomplexa</taxon>
        <taxon>Aconoidasida</taxon>
        <taxon>Haemosporida</taxon>
        <taxon>Plasmodiidae</taxon>
        <taxon>Plasmodium</taxon>
        <taxon>Plasmodium (Plasmodium)</taxon>
    </lineage>
</organism>
<evidence type="ECO:0000256" key="8">
    <source>
        <dbReference type="ARBA" id="ARBA00023065"/>
    </source>
</evidence>
<feature type="region of interest" description="Disordered" evidence="12">
    <location>
        <begin position="285"/>
        <end position="307"/>
    </location>
</feature>
<comment type="catalytic activity">
    <reaction evidence="11">
        <text>K(+)(in) = K(+)(out)</text>
        <dbReference type="Rhea" id="RHEA:29463"/>
        <dbReference type="ChEBI" id="CHEBI:29103"/>
    </reaction>
</comment>
<proteinExistence type="predicted"/>
<dbReference type="Proteomes" id="UP000078550">
    <property type="component" value="Unassembled WGS sequence"/>
</dbReference>
<feature type="compositionally biased region" description="Basic and acidic residues" evidence="12">
    <location>
        <begin position="1"/>
        <end position="23"/>
    </location>
</feature>
<keyword evidence="5" id="KW-0631">Potassium channel</keyword>
<dbReference type="InterPro" id="IPR047871">
    <property type="entry name" value="K_chnl_Slo-like"/>
</dbReference>
<evidence type="ECO:0000256" key="5">
    <source>
        <dbReference type="ARBA" id="ARBA00022826"/>
    </source>
</evidence>
<evidence type="ECO:0000256" key="10">
    <source>
        <dbReference type="ARBA" id="ARBA00023303"/>
    </source>
</evidence>
<keyword evidence="7 13" id="KW-1133">Transmembrane helix</keyword>
<gene>
    <name evidence="16" type="ORF">POVWA2_058450</name>
</gene>
<sequence length="1531" mass="177016">MHSMHEQGDSKSKKNNHREELNTRKAIKSCNVRIDDSVKKEIVISNAFRKASENESEKSREEGADEWSASGEAMEEPHYDEGKHSHDERKGEEEKAKWKITAKEGNGLYQEESKIKVVYGDSFNKSNQRNYRRKRKRKKLNQIKLFRIQNYIYKIFTSLLCLFIVVLILYASIDISTNYGPIIILYIIILEVGSMLISYILLQFPFFYRILKNIFTRARNVNKYSHQYRPLYYDSPSNSDEKGSISIERSKKKRRNTFAFFNLSRNNKRYSIKTFFATNKLKKLKKKNPEKNNKRDYFEKNTKTEQKGTSNLLRLNSKNFTNKRNGRIEKAGSSITIRNDNINMNNRNNRYGSVNHKRQSIYLDDCNMWMNNGMKKPNRRKNFNLTRSLSFNINLNESNDMMIKDSASLDNIKILLGHQPSKFIRGKNKLKSRKSYIYYNKYVPMTFASSYKENMFTQFFKAHTADIESSSSDYTSSSEEANEKAYKNMYTNKNRENNMKRHENVLFNREIQSHSKSNVEKKLYAAKSAILFSNKSKNRRRSNGGRNIWGKNKRRIMYILEAPDVERQFVTPLDFVYFGVITMSTVGYGDYTPVTPAGKYLTMFIIVTCISFVGAQFKRLKEAMFSPKTVMGIIPKQDDDYILILGPVSPTQLLYICKGINNSFPNSVESIFLFTPLPVIIYRYVYGSIVKNTNIKVCINGGNECFICPSIIYDAVINARALYILNNVDSEKYTLLYQQIFLASNNLNFSNHDQNQRINPEDILHNNIINKFSKERSKKWKYTDIYSDYKNEINKNNMLNLEMNMNINDSHFVKEKDDQECLLRFIGTYNICNTLIPITLQLSNNTYEELIKSMNVYNYISIEELKYALLAKSVNCKGLFFLIINFFYKPKAVKSLKKYIIDLKLLMYNRILRRKNREKVNKGEIKIKRVSQLSSSSGENTLGDRWGTFFLRKKKRSNEKAYILKGKTGAKRKHHGVNLVINEEDRSNHVGERTGNATSRDVKGLQEQGNHDSRRGSSSSSSSSSSSGNRCGSSGGSSGGNRGGSRRGSRRGSRPGSRGGSRPGSRGGGSGSRSDSGSSRGSERKSEHGSKHMNKHMDPNESIESNRNDLLFASSMENLSTSPKVSYKSYYHMLEKVSLNMYYYLEGLKYNIYRFQFPECMRGFLFQTASEYLYQKYSAFLIGIITINKEIFLNPVDYIIGEENKYYYTSAFSGIILTTSLDNLVKLSSIKSISKKVYEYNDRRISEKLRSSTSRNTDTRNDNGCENGYDNSKNSENNCYDGERTKQLNVSIGKKKSRDSEGGKSAPVSNDSSRNLSPQSSSILSSDTNRRHYEKEISTFGNDSLSTMENVVNRRDLLRYNFFLGIYEVDNYISAYKDIFSDKNKPLLLICGWPDNIHMLLKYLKINLYNLFKFKKRRKKKIPNSRRINYNIIILSLHVPKFNYENDLFDFSNIVAFIRGSAMNSTNLIQAGLFYAKRILILNANHSLFIDKDAYRIDNEVIIKLFILSCPSRTMKIERCDQAYVIACSIK</sequence>
<feature type="region of interest" description="Disordered" evidence="12">
    <location>
        <begin position="1249"/>
        <end position="1329"/>
    </location>
</feature>
<evidence type="ECO:0000256" key="11">
    <source>
        <dbReference type="ARBA" id="ARBA00034430"/>
    </source>
</evidence>
<evidence type="ECO:0000256" key="3">
    <source>
        <dbReference type="ARBA" id="ARBA00022538"/>
    </source>
</evidence>
<feature type="compositionally biased region" description="Basic and acidic residues" evidence="12">
    <location>
        <begin position="287"/>
        <end position="306"/>
    </location>
</feature>
<keyword evidence="4 13" id="KW-0812">Transmembrane</keyword>
<keyword evidence="10 16" id="KW-0407">Ion channel</keyword>
<feature type="domain" description="RCK N-terminal" evidence="15">
    <location>
        <begin position="1427"/>
        <end position="1504"/>
    </location>
</feature>
<feature type="compositionally biased region" description="Basic and acidic residues" evidence="12">
    <location>
        <begin position="983"/>
        <end position="992"/>
    </location>
</feature>